<dbReference type="Proteomes" id="UP000782610">
    <property type="component" value="Unassembled WGS sequence"/>
</dbReference>
<dbReference type="InterPro" id="IPR005119">
    <property type="entry name" value="LysR_subst-bd"/>
</dbReference>
<feature type="domain" description="HTH lysR-type" evidence="5">
    <location>
        <begin position="6"/>
        <end position="63"/>
    </location>
</feature>
<gene>
    <name evidence="6" type="ORF">HY834_18530</name>
</gene>
<dbReference type="PRINTS" id="PR00039">
    <property type="entry name" value="HTHLYSR"/>
</dbReference>
<protein>
    <submittedName>
        <fullName evidence="6">LysR family transcriptional regulator</fullName>
    </submittedName>
</protein>
<evidence type="ECO:0000256" key="4">
    <source>
        <dbReference type="ARBA" id="ARBA00023163"/>
    </source>
</evidence>
<dbReference type="EMBL" id="JACRAF010000061">
    <property type="protein sequence ID" value="MBI4923739.1"/>
    <property type="molecule type" value="Genomic_DNA"/>
</dbReference>
<comment type="caution">
    <text evidence="6">The sequence shown here is derived from an EMBL/GenBank/DDBJ whole genome shotgun (WGS) entry which is preliminary data.</text>
</comment>
<keyword evidence="3" id="KW-0238">DNA-binding</keyword>
<dbReference type="PANTHER" id="PTHR30537">
    <property type="entry name" value="HTH-TYPE TRANSCRIPTIONAL REGULATOR"/>
    <property type="match status" value="1"/>
</dbReference>
<sequence>MTTHEPDWALWRSFSAVVANGSLSAAARRIGYSQPTLGRHIETLEQQLGVALFDRTLQGLRPTETALRLYQSVSAAEAKLSEATLIAEGSTGDLEGTVRITASTVVSHYILPAILRSIREQFPAIALELVPSDSVENLLLRESDIAVRMFRPTQLELIAKKLGELPIVCTAHASYLGARGTPATPAELIGHSLIGLDRSDLIITEAKKIGIDLKRSDFALRTDSQTGGWELLKAGLGIGFAQASLVGDTPGMRALLPMLKIPPLDVWLTTHRELFLSPRIRAIYDRLAVGLSGYIARTSHRAPSTDQP</sequence>
<dbReference type="InterPro" id="IPR036390">
    <property type="entry name" value="WH_DNA-bd_sf"/>
</dbReference>
<dbReference type="Gene3D" id="1.10.10.10">
    <property type="entry name" value="Winged helix-like DNA-binding domain superfamily/Winged helix DNA-binding domain"/>
    <property type="match status" value="1"/>
</dbReference>
<evidence type="ECO:0000256" key="2">
    <source>
        <dbReference type="ARBA" id="ARBA00023015"/>
    </source>
</evidence>
<dbReference type="GO" id="GO:0006351">
    <property type="term" value="P:DNA-templated transcription"/>
    <property type="evidence" value="ECO:0007669"/>
    <property type="project" value="TreeGrafter"/>
</dbReference>
<reference evidence="6" key="1">
    <citation type="submission" date="2020-07" db="EMBL/GenBank/DDBJ databases">
        <title>Huge and variable diversity of episymbiotic CPR bacteria and DPANN archaea in groundwater ecosystems.</title>
        <authorList>
            <person name="He C.Y."/>
            <person name="Keren R."/>
            <person name="Whittaker M."/>
            <person name="Farag I.F."/>
            <person name="Doudna J."/>
            <person name="Cate J.H.D."/>
            <person name="Banfield J.F."/>
        </authorList>
    </citation>
    <scope>NUCLEOTIDE SEQUENCE</scope>
    <source>
        <strain evidence="6">NC_groundwater_1586_Pr3_B-0.1um_66_15</strain>
    </source>
</reference>
<dbReference type="SUPFAM" id="SSF46785">
    <property type="entry name" value="Winged helix' DNA-binding domain"/>
    <property type="match status" value="1"/>
</dbReference>
<dbReference type="GO" id="GO:0043565">
    <property type="term" value="F:sequence-specific DNA binding"/>
    <property type="evidence" value="ECO:0007669"/>
    <property type="project" value="TreeGrafter"/>
</dbReference>
<dbReference type="SUPFAM" id="SSF53850">
    <property type="entry name" value="Periplasmic binding protein-like II"/>
    <property type="match status" value="1"/>
</dbReference>
<evidence type="ECO:0000256" key="3">
    <source>
        <dbReference type="ARBA" id="ARBA00023125"/>
    </source>
</evidence>
<dbReference type="PROSITE" id="PS50931">
    <property type="entry name" value="HTH_LYSR"/>
    <property type="match status" value="1"/>
</dbReference>
<dbReference type="Gene3D" id="3.40.190.290">
    <property type="match status" value="1"/>
</dbReference>
<dbReference type="InterPro" id="IPR036388">
    <property type="entry name" value="WH-like_DNA-bd_sf"/>
</dbReference>
<evidence type="ECO:0000259" key="5">
    <source>
        <dbReference type="PROSITE" id="PS50931"/>
    </source>
</evidence>
<dbReference type="PANTHER" id="PTHR30537:SF3">
    <property type="entry name" value="TRANSCRIPTIONAL REGULATORY PROTEIN"/>
    <property type="match status" value="1"/>
</dbReference>
<dbReference type="InterPro" id="IPR058163">
    <property type="entry name" value="LysR-type_TF_proteobact-type"/>
</dbReference>
<comment type="similarity">
    <text evidence="1">Belongs to the LysR transcriptional regulatory family.</text>
</comment>
<keyword evidence="4" id="KW-0804">Transcription</keyword>
<name>A0A933L3S4_9HYPH</name>
<keyword evidence="2" id="KW-0805">Transcription regulation</keyword>
<dbReference type="AlphaFoldDB" id="A0A933L3S4"/>
<proteinExistence type="inferred from homology"/>
<organism evidence="6 7">
    <name type="scientific">Devosia nanyangense</name>
    <dbReference type="NCBI Taxonomy" id="1228055"/>
    <lineage>
        <taxon>Bacteria</taxon>
        <taxon>Pseudomonadati</taxon>
        <taxon>Pseudomonadota</taxon>
        <taxon>Alphaproteobacteria</taxon>
        <taxon>Hyphomicrobiales</taxon>
        <taxon>Devosiaceae</taxon>
        <taxon>Devosia</taxon>
    </lineage>
</organism>
<dbReference type="InterPro" id="IPR000847">
    <property type="entry name" value="LysR_HTH_N"/>
</dbReference>
<dbReference type="Pfam" id="PF03466">
    <property type="entry name" value="LysR_substrate"/>
    <property type="match status" value="1"/>
</dbReference>
<dbReference type="GO" id="GO:0003700">
    <property type="term" value="F:DNA-binding transcription factor activity"/>
    <property type="evidence" value="ECO:0007669"/>
    <property type="project" value="InterPro"/>
</dbReference>
<dbReference type="Pfam" id="PF00126">
    <property type="entry name" value="HTH_1"/>
    <property type="match status" value="1"/>
</dbReference>
<evidence type="ECO:0000313" key="6">
    <source>
        <dbReference type="EMBL" id="MBI4923739.1"/>
    </source>
</evidence>
<accession>A0A933L3S4</accession>
<evidence type="ECO:0000256" key="1">
    <source>
        <dbReference type="ARBA" id="ARBA00009437"/>
    </source>
</evidence>
<evidence type="ECO:0000313" key="7">
    <source>
        <dbReference type="Proteomes" id="UP000782610"/>
    </source>
</evidence>